<dbReference type="Proteomes" id="UP000507470">
    <property type="component" value="Unassembled WGS sequence"/>
</dbReference>
<keyword evidence="1" id="KW-0245">EGF-like domain</keyword>
<dbReference type="OrthoDB" id="6148417at2759"/>
<dbReference type="AlphaFoldDB" id="A0A6J8ABI2"/>
<sequence length="680" mass="76058">MNNLKGFHPLLQGSKVGEGTLTKELKHIPEEADEETQPDTSDNLEQTENQGAAAPVPKKKETSIKGGAGVEFGSKNQSNYKFNFPPNVSNVPPRLSYQFPNVTSQQTMSNAYSSNFPPLLMRIRLLIINHWFRLRECLIYMGIHRRLGPTDFSMERIVDKLAMKEELPDIIKFSINNDWDLKGHNTNLKPKQFGSGICLGTDEWSKLVLILKKMESMKKELAKRMEDTEAIPALPVPIEFIEGTHALTIKIIKMIKRCHADFLKRKIAEIAYSIRLITNIIHHGLKTSINKIGIRQSLVKKVYKTLHLKVCIKTEITVLTRIFQQCIETFNQPIGGEINLSPCLINEWVKDWRLAKRISNNKEVHIVTRYLGGDQMVSTNVEGDGTASRDVKIAPAPLLEPAKSGSHGGRSISTTDGGSHEGRSISTTDGGSHGGQSISTTDGGSHGGRSISTTDGGHMEVGVYQRQMVDHMETGVYQRQMMDHMEEQYYRRTSLRFNNVPIPAGRINRGKLVYPVDTDSIILDICNNKLRLDRGIRDIGRSHVIGDMYLILVLVLETLTLVDSYTGCSCPCLEADVPVNGDPLLSLKNGMCENRRIKRDCPYICNVGYTGDCCQTPVDTRACRDQRNHCQNGGTYISASTCLYSDGYTGRICETNRRISVGSKKTTAYNSIYVVEINEY</sequence>
<evidence type="ECO:0000256" key="1">
    <source>
        <dbReference type="PROSITE-ProRule" id="PRU00076"/>
    </source>
</evidence>
<protein>
    <recommendedName>
        <fullName evidence="3">EGF-like domain-containing protein</fullName>
    </recommendedName>
</protein>
<comment type="caution">
    <text evidence="1">Lacks conserved residue(s) required for the propagation of feature annotation.</text>
</comment>
<feature type="compositionally biased region" description="Polar residues" evidence="2">
    <location>
        <begin position="424"/>
        <end position="443"/>
    </location>
</feature>
<keyword evidence="5" id="KW-1185">Reference proteome</keyword>
<feature type="region of interest" description="Disordered" evidence="2">
    <location>
        <begin position="1"/>
        <end position="70"/>
    </location>
</feature>
<name>A0A6J8ABI2_MYTCO</name>
<evidence type="ECO:0000256" key="2">
    <source>
        <dbReference type="SAM" id="MobiDB-lite"/>
    </source>
</evidence>
<feature type="region of interest" description="Disordered" evidence="2">
    <location>
        <begin position="399"/>
        <end position="458"/>
    </location>
</feature>
<evidence type="ECO:0000313" key="5">
    <source>
        <dbReference type="Proteomes" id="UP000507470"/>
    </source>
</evidence>
<organism evidence="4 5">
    <name type="scientific">Mytilus coruscus</name>
    <name type="common">Sea mussel</name>
    <dbReference type="NCBI Taxonomy" id="42192"/>
    <lineage>
        <taxon>Eukaryota</taxon>
        <taxon>Metazoa</taxon>
        <taxon>Spiralia</taxon>
        <taxon>Lophotrochozoa</taxon>
        <taxon>Mollusca</taxon>
        <taxon>Bivalvia</taxon>
        <taxon>Autobranchia</taxon>
        <taxon>Pteriomorphia</taxon>
        <taxon>Mytilida</taxon>
        <taxon>Mytiloidea</taxon>
        <taxon>Mytilidae</taxon>
        <taxon>Mytilinae</taxon>
        <taxon>Mytilus</taxon>
    </lineage>
</organism>
<accession>A0A6J8ABI2</accession>
<dbReference type="InterPro" id="IPR000742">
    <property type="entry name" value="EGF"/>
</dbReference>
<feature type="compositionally biased region" description="Polar residues" evidence="2">
    <location>
        <begin position="38"/>
        <end position="50"/>
    </location>
</feature>
<dbReference type="EMBL" id="CACVKT020000992">
    <property type="protein sequence ID" value="CAC5364488.1"/>
    <property type="molecule type" value="Genomic_DNA"/>
</dbReference>
<gene>
    <name evidence="4" type="ORF">MCOR_5517</name>
</gene>
<feature type="compositionally biased region" description="Basic and acidic residues" evidence="2">
    <location>
        <begin position="21"/>
        <end position="30"/>
    </location>
</feature>
<feature type="domain" description="EGF-like" evidence="3">
    <location>
        <begin position="619"/>
        <end position="654"/>
    </location>
</feature>
<reference evidence="4 5" key="1">
    <citation type="submission" date="2020-06" db="EMBL/GenBank/DDBJ databases">
        <authorList>
            <person name="Li R."/>
            <person name="Bekaert M."/>
        </authorList>
    </citation>
    <scope>NUCLEOTIDE SEQUENCE [LARGE SCALE GENOMIC DNA]</scope>
    <source>
        <strain evidence="5">wild</strain>
    </source>
</reference>
<evidence type="ECO:0000313" key="4">
    <source>
        <dbReference type="EMBL" id="CAC5364488.1"/>
    </source>
</evidence>
<proteinExistence type="predicted"/>
<evidence type="ECO:0000259" key="3">
    <source>
        <dbReference type="PROSITE" id="PS50026"/>
    </source>
</evidence>
<dbReference type="Gene3D" id="2.10.25.10">
    <property type="entry name" value="Laminin"/>
    <property type="match status" value="1"/>
</dbReference>
<dbReference type="PROSITE" id="PS50026">
    <property type="entry name" value="EGF_3"/>
    <property type="match status" value="1"/>
</dbReference>